<sequence>MVYTTSVNSRTSEENTRSIHIAGTGAWAPLVSRDDPCIETEFPMRRTGIPTALLAALLLLAPGLGHAAANTDPWVPIGSDRARPLDESQGLATVVRADGSFIRYTGVGTIPPSLAMRGWNHVGDPGARRGYYVEPYQRDDRGPKLFRVQAPDGSWAEYTHELESWEASNNSFAAVAPDGRWLVTGEWGTRDRLLVHPMPGIVATDPAADLPLASTIRLDRPVRDVQGCAFVSATRLLCSSNDPEGALFGVTKPLLRLDLPGPLTGDEVTARVSALGQLPLESACSGEFETEGIDYDPREATLRVVVLSPGFCLLTDSKTWRFDRMGG</sequence>
<evidence type="ECO:0008006" key="3">
    <source>
        <dbReference type="Google" id="ProtNLM"/>
    </source>
</evidence>
<accession>A0A542DCQ9</accession>
<reference evidence="1 2" key="1">
    <citation type="submission" date="2019-06" db="EMBL/GenBank/DDBJ databases">
        <title>Sequencing the genomes of 1000 actinobacteria strains.</title>
        <authorList>
            <person name="Klenk H.-P."/>
        </authorList>
    </citation>
    <scope>NUCLEOTIDE SEQUENCE [LARGE SCALE GENOMIC DNA]</scope>
    <source>
        <strain evidence="1 2">DSM 45679</strain>
    </source>
</reference>
<gene>
    <name evidence="1" type="ORF">FB471_0503</name>
</gene>
<protein>
    <recommendedName>
        <fullName evidence="3">Secreted protein</fullName>
    </recommendedName>
</protein>
<dbReference type="Proteomes" id="UP000320876">
    <property type="component" value="Unassembled WGS sequence"/>
</dbReference>
<keyword evidence="2" id="KW-1185">Reference proteome</keyword>
<dbReference type="EMBL" id="VFML01000001">
    <property type="protein sequence ID" value="TQJ00852.1"/>
    <property type="molecule type" value="Genomic_DNA"/>
</dbReference>
<proteinExistence type="predicted"/>
<organism evidence="1 2">
    <name type="scientific">Amycolatopsis cihanbeyliensis</name>
    <dbReference type="NCBI Taxonomy" id="1128664"/>
    <lineage>
        <taxon>Bacteria</taxon>
        <taxon>Bacillati</taxon>
        <taxon>Actinomycetota</taxon>
        <taxon>Actinomycetes</taxon>
        <taxon>Pseudonocardiales</taxon>
        <taxon>Pseudonocardiaceae</taxon>
        <taxon>Amycolatopsis</taxon>
    </lineage>
</organism>
<comment type="caution">
    <text evidence="1">The sequence shown here is derived from an EMBL/GenBank/DDBJ whole genome shotgun (WGS) entry which is preliminary data.</text>
</comment>
<evidence type="ECO:0000313" key="2">
    <source>
        <dbReference type="Proteomes" id="UP000320876"/>
    </source>
</evidence>
<evidence type="ECO:0000313" key="1">
    <source>
        <dbReference type="EMBL" id="TQJ00852.1"/>
    </source>
</evidence>
<dbReference type="AlphaFoldDB" id="A0A542DCQ9"/>
<name>A0A542DCQ9_AMYCI</name>